<feature type="compositionally biased region" description="Polar residues" evidence="1">
    <location>
        <begin position="310"/>
        <end position="333"/>
    </location>
</feature>
<dbReference type="GO" id="GO:0019901">
    <property type="term" value="F:protein kinase binding"/>
    <property type="evidence" value="ECO:0007669"/>
    <property type="project" value="InterPro"/>
</dbReference>
<protein>
    <recommendedName>
        <fullName evidence="4">Cyclin N-terminal domain-containing protein</fullName>
    </recommendedName>
</protein>
<evidence type="ECO:0000313" key="2">
    <source>
        <dbReference type="EMBL" id="KAJ1972106.1"/>
    </source>
</evidence>
<dbReference type="Gene3D" id="1.10.472.10">
    <property type="entry name" value="Cyclin-like"/>
    <property type="match status" value="1"/>
</dbReference>
<dbReference type="InterPro" id="IPR036915">
    <property type="entry name" value="Cyclin-like_sf"/>
</dbReference>
<dbReference type="GO" id="GO:0016538">
    <property type="term" value="F:cyclin-dependent protein serine/threonine kinase regulator activity"/>
    <property type="evidence" value="ECO:0007669"/>
    <property type="project" value="TreeGrafter"/>
</dbReference>
<feature type="compositionally biased region" description="Low complexity" evidence="1">
    <location>
        <begin position="401"/>
        <end position="412"/>
    </location>
</feature>
<dbReference type="EMBL" id="JANBQB010001153">
    <property type="protein sequence ID" value="KAJ1972106.1"/>
    <property type="molecule type" value="Genomic_DNA"/>
</dbReference>
<sequence>MGSKSHHRPSTDHRTFKTTLKADVIAIAEQMVNWLFSCHPNTKGGAEQETLSNGPATATGSSLPSLSSFIRSVVHRTQTPITAIITALIYLCRLKQRHPSCKGSPGAGHRLILAALITATKSLYDDAYHNRSWVTVSQGLFSLAEVNQMEMEFLVFLNFRLCVTREQWCEFVAIIDEKLQSHWERTGMAATYQQLGFSLVAEVITGPIKQRGELLPSAVAATIAPHPTAPNYTSFPAPNHRGTGGQNLVSTAHVAQPLSQARGATVTRNLQGATAKPYSPVSNCVTPSSADSTMCLSSTQGAAKPPGSKGSAQPSPTSVFCTPNTPGNGQLPSAGSEASAMAGHQTTASFGLTESLPPAMAKADSGTSLANTPLTTVASAHSTPVRRYPKPQRSSVSLNGPPSHAPAAASSKPFHRFSPGGLKLTQRLKALSFFRPSAFKAFPQGKNPPTGNQAHQPAGVTFAQDSAGDLDALSRLATHSETAPLLVPPTLHTGSFSAAGKASPLYSRPPYHASTLSAIPHEYSTAPQPLGGVPVPLPNPTEPIKRANFSLPTRTKNNRRLSWPHFLTNYMNLHNKAHV</sequence>
<name>A0A9W8EAN3_9FUNG</name>
<accession>A0A9W8EAN3</accession>
<gene>
    <name evidence="2" type="ORF">H4R34_005522</name>
</gene>
<dbReference type="Pfam" id="PF08613">
    <property type="entry name" value="Cyclin"/>
    <property type="match status" value="1"/>
</dbReference>
<dbReference type="SUPFAM" id="SSF47954">
    <property type="entry name" value="Cyclin-like"/>
    <property type="match status" value="1"/>
</dbReference>
<reference evidence="2" key="1">
    <citation type="submission" date="2022-07" db="EMBL/GenBank/DDBJ databases">
        <title>Phylogenomic reconstructions and comparative analyses of Kickxellomycotina fungi.</title>
        <authorList>
            <person name="Reynolds N.K."/>
            <person name="Stajich J.E."/>
            <person name="Barry K."/>
            <person name="Grigoriev I.V."/>
            <person name="Crous P."/>
            <person name="Smith M.E."/>
        </authorList>
    </citation>
    <scope>NUCLEOTIDE SEQUENCE</scope>
    <source>
        <strain evidence="2">RSA 567</strain>
    </source>
</reference>
<dbReference type="AlphaFoldDB" id="A0A9W8EAN3"/>
<dbReference type="GO" id="GO:0000307">
    <property type="term" value="C:cyclin-dependent protein kinase holoenzyme complex"/>
    <property type="evidence" value="ECO:0007669"/>
    <property type="project" value="TreeGrafter"/>
</dbReference>
<dbReference type="GO" id="GO:0005634">
    <property type="term" value="C:nucleus"/>
    <property type="evidence" value="ECO:0007669"/>
    <property type="project" value="TreeGrafter"/>
</dbReference>
<evidence type="ECO:0008006" key="4">
    <source>
        <dbReference type="Google" id="ProtNLM"/>
    </source>
</evidence>
<feature type="region of interest" description="Disordered" evidence="1">
    <location>
        <begin position="289"/>
        <end position="344"/>
    </location>
</feature>
<dbReference type="PANTHER" id="PTHR15615:SF108">
    <property type="entry name" value="PROTEIN CNPPD1"/>
    <property type="match status" value="1"/>
</dbReference>
<dbReference type="CDD" id="cd20557">
    <property type="entry name" value="CYCLIN_ScPCL1-like"/>
    <property type="match status" value="1"/>
</dbReference>
<evidence type="ECO:0000313" key="3">
    <source>
        <dbReference type="Proteomes" id="UP001151582"/>
    </source>
</evidence>
<dbReference type="OrthoDB" id="10250320at2759"/>
<proteinExistence type="predicted"/>
<feature type="compositionally biased region" description="Polar residues" evidence="1">
    <location>
        <begin position="289"/>
        <end position="301"/>
    </location>
</feature>
<dbReference type="PANTHER" id="PTHR15615">
    <property type="match status" value="1"/>
</dbReference>
<dbReference type="Proteomes" id="UP001151582">
    <property type="component" value="Unassembled WGS sequence"/>
</dbReference>
<comment type="caution">
    <text evidence="2">The sequence shown here is derived from an EMBL/GenBank/DDBJ whole genome shotgun (WGS) entry which is preliminary data.</text>
</comment>
<dbReference type="InterPro" id="IPR013922">
    <property type="entry name" value="Cyclin_PHO80-like"/>
</dbReference>
<feature type="region of interest" description="Disordered" evidence="1">
    <location>
        <begin position="376"/>
        <end position="420"/>
    </location>
</feature>
<evidence type="ECO:0000256" key="1">
    <source>
        <dbReference type="SAM" id="MobiDB-lite"/>
    </source>
</evidence>
<organism evidence="2 3">
    <name type="scientific">Dimargaris verticillata</name>
    <dbReference type="NCBI Taxonomy" id="2761393"/>
    <lineage>
        <taxon>Eukaryota</taxon>
        <taxon>Fungi</taxon>
        <taxon>Fungi incertae sedis</taxon>
        <taxon>Zoopagomycota</taxon>
        <taxon>Kickxellomycotina</taxon>
        <taxon>Dimargaritomycetes</taxon>
        <taxon>Dimargaritales</taxon>
        <taxon>Dimargaritaceae</taxon>
        <taxon>Dimargaris</taxon>
    </lineage>
</organism>
<keyword evidence="3" id="KW-1185">Reference proteome</keyword>